<protein>
    <submittedName>
        <fullName evidence="8">rRNA maturation RNase YbeY</fullName>
    </submittedName>
</protein>
<dbReference type="HAMAP" id="MF_00009">
    <property type="entry name" value="Endoribonucl_YbeY"/>
    <property type="match status" value="1"/>
</dbReference>
<gene>
    <name evidence="8" type="ORF">A45J_1720</name>
</gene>
<dbReference type="PANTHER" id="PTHR46986">
    <property type="entry name" value="ENDORIBONUCLEASE YBEY, CHLOROPLASTIC"/>
    <property type="match status" value="1"/>
</dbReference>
<keyword evidence="6" id="KW-0378">Hydrolase</keyword>
<comment type="cofactor">
    <cofactor evidence="1">
        <name>Zn(2+)</name>
        <dbReference type="ChEBI" id="CHEBI:29105"/>
    </cofactor>
</comment>
<proteinExistence type="inferred from homology"/>
<evidence type="ECO:0000256" key="5">
    <source>
        <dbReference type="ARBA" id="ARBA00022759"/>
    </source>
</evidence>
<keyword evidence="3" id="KW-0540">Nuclease</keyword>
<keyword evidence="7" id="KW-0862">Zinc</keyword>
<evidence type="ECO:0000256" key="7">
    <source>
        <dbReference type="ARBA" id="ARBA00022833"/>
    </source>
</evidence>
<dbReference type="GO" id="GO:0004222">
    <property type="term" value="F:metalloendopeptidase activity"/>
    <property type="evidence" value="ECO:0007669"/>
    <property type="project" value="InterPro"/>
</dbReference>
<evidence type="ECO:0000256" key="4">
    <source>
        <dbReference type="ARBA" id="ARBA00022723"/>
    </source>
</evidence>
<comment type="similarity">
    <text evidence="2">Belongs to the endoribonuclease YbeY family.</text>
</comment>
<evidence type="ECO:0000256" key="3">
    <source>
        <dbReference type="ARBA" id="ARBA00022722"/>
    </source>
</evidence>
<dbReference type="PANTHER" id="PTHR46986:SF1">
    <property type="entry name" value="ENDORIBONUCLEASE YBEY, CHLOROPLASTIC"/>
    <property type="match status" value="1"/>
</dbReference>
<evidence type="ECO:0000313" key="8">
    <source>
        <dbReference type="EMBL" id="GER93962.1"/>
    </source>
</evidence>
<dbReference type="NCBIfam" id="TIGR00043">
    <property type="entry name" value="rRNA maturation RNase YbeY"/>
    <property type="match status" value="1"/>
</dbReference>
<reference evidence="8" key="1">
    <citation type="submission" date="2019-10" db="EMBL/GenBank/DDBJ databases">
        <title>Metagenomic sequencing of thiosulfate-disproportionating enrichment culture.</title>
        <authorList>
            <person name="Umezawa K."/>
            <person name="Kojima H."/>
            <person name="Fukui M."/>
        </authorList>
    </citation>
    <scope>NUCLEOTIDE SEQUENCE</scope>
    <source>
        <strain evidence="8">45J</strain>
    </source>
</reference>
<name>A0A5J4L3Y6_9ZZZZ</name>
<evidence type="ECO:0000256" key="1">
    <source>
        <dbReference type="ARBA" id="ARBA00001947"/>
    </source>
</evidence>
<organism evidence="8">
    <name type="scientific">hot springs metagenome</name>
    <dbReference type="NCBI Taxonomy" id="433727"/>
    <lineage>
        <taxon>unclassified sequences</taxon>
        <taxon>metagenomes</taxon>
        <taxon>ecological metagenomes</taxon>
    </lineage>
</organism>
<dbReference type="Pfam" id="PF02130">
    <property type="entry name" value="YbeY"/>
    <property type="match status" value="1"/>
</dbReference>
<keyword evidence="5" id="KW-0255">Endonuclease</keyword>
<dbReference type="GO" id="GO:0006364">
    <property type="term" value="P:rRNA processing"/>
    <property type="evidence" value="ECO:0007669"/>
    <property type="project" value="InterPro"/>
</dbReference>
<dbReference type="InterPro" id="IPR023091">
    <property type="entry name" value="MetalPrtase_cat_dom_sf_prd"/>
</dbReference>
<keyword evidence="4" id="KW-0479">Metal-binding</keyword>
<accession>A0A5J4L3Y6</accession>
<dbReference type="InterPro" id="IPR002036">
    <property type="entry name" value="YbeY"/>
</dbReference>
<comment type="caution">
    <text evidence="8">The sequence shown here is derived from an EMBL/GenBank/DDBJ whole genome shotgun (WGS) entry which is preliminary data.</text>
</comment>
<dbReference type="GO" id="GO:0046872">
    <property type="term" value="F:metal ion binding"/>
    <property type="evidence" value="ECO:0007669"/>
    <property type="project" value="UniProtKB-KW"/>
</dbReference>
<dbReference type="EMBL" id="BLAB01000001">
    <property type="protein sequence ID" value="GER93962.1"/>
    <property type="molecule type" value="Genomic_DNA"/>
</dbReference>
<dbReference type="PROSITE" id="PS01306">
    <property type="entry name" value="UPF0054"/>
    <property type="match status" value="1"/>
</dbReference>
<dbReference type="Gene3D" id="3.40.390.30">
    <property type="entry name" value="Metalloproteases ('zincins'), catalytic domain"/>
    <property type="match status" value="1"/>
</dbReference>
<evidence type="ECO:0000256" key="2">
    <source>
        <dbReference type="ARBA" id="ARBA00010875"/>
    </source>
</evidence>
<dbReference type="AlphaFoldDB" id="A0A5J4L3Y6"/>
<dbReference type="SUPFAM" id="SSF55486">
    <property type="entry name" value="Metalloproteases ('zincins'), catalytic domain"/>
    <property type="match status" value="1"/>
</dbReference>
<sequence length="183" mass="21637">MEITIKNNQRLMRVNQRRVKQILKRSLQYLKDSGKLDSLFVAHYPLLEISVFFVNDRKMRELNLQYREKDKTTDVLSFPQIAFSNKRQASGIKVQSSKLKKRLSAFSLQAFDSRRMMLLGDIVINIPQAKRQAKEHGFAFYEEVAWLLIHGLLHLLGYDHEKNKYQAKKMREMEKQLLSCFKS</sequence>
<dbReference type="InterPro" id="IPR020549">
    <property type="entry name" value="YbeY_CS"/>
</dbReference>
<evidence type="ECO:0000256" key="6">
    <source>
        <dbReference type="ARBA" id="ARBA00022801"/>
    </source>
</evidence>
<dbReference type="GO" id="GO:0004519">
    <property type="term" value="F:endonuclease activity"/>
    <property type="evidence" value="ECO:0007669"/>
    <property type="project" value="UniProtKB-KW"/>
</dbReference>